<proteinExistence type="predicted"/>
<dbReference type="PROSITE" id="PS50075">
    <property type="entry name" value="CARRIER"/>
    <property type="match status" value="1"/>
</dbReference>
<comment type="caution">
    <text evidence="2">The sequence shown here is derived from an EMBL/GenBank/DDBJ whole genome shotgun (WGS) entry which is preliminary data.</text>
</comment>
<dbReference type="InterPro" id="IPR036736">
    <property type="entry name" value="ACP-like_sf"/>
</dbReference>
<dbReference type="Pfam" id="PF00550">
    <property type="entry name" value="PP-binding"/>
    <property type="match status" value="1"/>
</dbReference>
<dbReference type="Proteomes" id="UP000310353">
    <property type="component" value="Unassembled WGS sequence"/>
</dbReference>
<evidence type="ECO:0000313" key="2">
    <source>
        <dbReference type="EMBL" id="TKX32204.1"/>
    </source>
</evidence>
<gene>
    <name evidence="2" type="ORF">CQA76_04765</name>
</gene>
<protein>
    <submittedName>
        <fullName evidence="2">Acyl carrier protein</fullName>
    </submittedName>
</protein>
<reference evidence="2 3" key="1">
    <citation type="submission" date="2018-05" db="EMBL/GenBank/DDBJ databases">
        <title>Novel Campyloabacter and Helicobacter Species and Strains.</title>
        <authorList>
            <person name="Mannion A.J."/>
            <person name="Shen Z."/>
            <person name="Fox J.G."/>
        </authorList>
    </citation>
    <scope>NUCLEOTIDE SEQUENCE [LARGE SCALE GENOMIC DNA]</scope>
    <source>
        <strain evidence="3">MIT17-670</strain>
    </source>
</reference>
<dbReference type="InterPro" id="IPR009081">
    <property type="entry name" value="PP-bd_ACP"/>
</dbReference>
<dbReference type="EMBL" id="NXMA01000007">
    <property type="protein sequence ID" value="TKX32204.1"/>
    <property type="molecule type" value="Genomic_DNA"/>
</dbReference>
<evidence type="ECO:0000259" key="1">
    <source>
        <dbReference type="PROSITE" id="PS50075"/>
    </source>
</evidence>
<name>A0A4U7BTH5_9BACT</name>
<dbReference type="AlphaFoldDB" id="A0A4U7BTH5"/>
<keyword evidence="3" id="KW-1185">Reference proteome</keyword>
<sequence>MEEIRAIFKQIGKDEIDEFYEDLVFGGFIDSLDIINLVNAIENKFEIEIDLEDITPENFYSFQTIRELICKSQKK</sequence>
<organism evidence="2 3">
    <name type="scientific">Campylobacter aviculae</name>
    <dbReference type="NCBI Taxonomy" id="2510190"/>
    <lineage>
        <taxon>Bacteria</taxon>
        <taxon>Pseudomonadati</taxon>
        <taxon>Campylobacterota</taxon>
        <taxon>Epsilonproteobacteria</taxon>
        <taxon>Campylobacterales</taxon>
        <taxon>Campylobacteraceae</taxon>
        <taxon>Campylobacter</taxon>
    </lineage>
</organism>
<dbReference type="OrthoDB" id="5360412at2"/>
<evidence type="ECO:0000313" key="3">
    <source>
        <dbReference type="Proteomes" id="UP000310353"/>
    </source>
</evidence>
<dbReference type="Gene3D" id="1.10.1200.10">
    <property type="entry name" value="ACP-like"/>
    <property type="match status" value="1"/>
</dbReference>
<accession>A0A4U7BTH5</accession>
<feature type="domain" description="Carrier" evidence="1">
    <location>
        <begin position="1"/>
        <end position="75"/>
    </location>
</feature>
<dbReference type="RefSeq" id="WP_137622301.1">
    <property type="nucleotide sequence ID" value="NZ_NXMA01000007.1"/>
</dbReference>
<dbReference type="SUPFAM" id="SSF47336">
    <property type="entry name" value="ACP-like"/>
    <property type="match status" value="1"/>
</dbReference>